<dbReference type="Pfam" id="PF08281">
    <property type="entry name" value="Sigma70_r4_2"/>
    <property type="match status" value="1"/>
</dbReference>
<organism evidence="7 8">
    <name type="scientific">Rhodoplanes tepidamans</name>
    <name type="common">Rhodoplanes cryptolactis</name>
    <dbReference type="NCBI Taxonomy" id="200616"/>
    <lineage>
        <taxon>Bacteria</taxon>
        <taxon>Pseudomonadati</taxon>
        <taxon>Pseudomonadota</taxon>
        <taxon>Alphaproteobacteria</taxon>
        <taxon>Hyphomicrobiales</taxon>
        <taxon>Nitrobacteraceae</taxon>
        <taxon>Rhodoplanes</taxon>
    </lineage>
</organism>
<dbReference type="InterPro" id="IPR013325">
    <property type="entry name" value="RNA_pol_sigma_r2"/>
</dbReference>
<evidence type="ECO:0000256" key="2">
    <source>
        <dbReference type="ARBA" id="ARBA00023015"/>
    </source>
</evidence>
<dbReference type="InterPro" id="IPR039425">
    <property type="entry name" value="RNA_pol_sigma-70-like"/>
</dbReference>
<dbReference type="Gene3D" id="1.10.10.10">
    <property type="entry name" value="Winged helix-like DNA-binding domain superfamily/Winged helix DNA-binding domain"/>
    <property type="match status" value="1"/>
</dbReference>
<keyword evidence="2" id="KW-0805">Transcription regulation</keyword>
<dbReference type="RefSeq" id="WP_272780270.1">
    <property type="nucleotide sequence ID" value="NZ_JAQQLI010000073.1"/>
</dbReference>
<dbReference type="Gene3D" id="1.10.1740.10">
    <property type="match status" value="1"/>
</dbReference>
<proteinExistence type="inferred from homology"/>
<dbReference type="InterPro" id="IPR013324">
    <property type="entry name" value="RNA_pol_sigma_r3/r4-like"/>
</dbReference>
<dbReference type="PANTHER" id="PTHR43133">
    <property type="entry name" value="RNA POLYMERASE ECF-TYPE SIGMA FACTO"/>
    <property type="match status" value="1"/>
</dbReference>
<evidence type="ECO:0000256" key="3">
    <source>
        <dbReference type="ARBA" id="ARBA00023082"/>
    </source>
</evidence>
<dbReference type="NCBIfam" id="TIGR02937">
    <property type="entry name" value="sigma70-ECF"/>
    <property type="match status" value="1"/>
</dbReference>
<comment type="caution">
    <text evidence="7">The sequence shown here is derived from an EMBL/GenBank/DDBJ whole genome shotgun (WGS) entry which is preliminary data.</text>
</comment>
<dbReference type="Proteomes" id="UP001165652">
    <property type="component" value="Unassembled WGS sequence"/>
</dbReference>
<dbReference type="EMBL" id="JAQQLI010000073">
    <property type="protein sequence ID" value="MDC7789445.1"/>
    <property type="molecule type" value="Genomic_DNA"/>
</dbReference>
<sequence>MTDTLAALRRLFLDRYDDLKARLTSRLGSADLAGEALHETWLRLARAEAVGPVRSPDNYLFRILLNAVEDRRRSDRRLLSAAEVDALLHVADDAPGPARIAEARSDLALLKTILDELPPRRRAVLLMARVEALPREEIARRLGVSLRLVSKELRLAHAHCAARWPGPPKT</sequence>
<gene>
    <name evidence="7" type="ORF">PQJ73_27510</name>
</gene>
<name>A0ABT5JID5_RHOTP</name>
<evidence type="ECO:0000313" key="8">
    <source>
        <dbReference type="Proteomes" id="UP001165652"/>
    </source>
</evidence>
<keyword evidence="8" id="KW-1185">Reference proteome</keyword>
<protein>
    <submittedName>
        <fullName evidence="7">RNA polymerase sigma factor</fullName>
    </submittedName>
</protein>
<feature type="domain" description="RNA polymerase sigma factor 70 region 4 type 2" evidence="6">
    <location>
        <begin position="109"/>
        <end position="160"/>
    </location>
</feature>
<evidence type="ECO:0000313" key="7">
    <source>
        <dbReference type="EMBL" id="MDC7789445.1"/>
    </source>
</evidence>
<evidence type="ECO:0000259" key="5">
    <source>
        <dbReference type="Pfam" id="PF04542"/>
    </source>
</evidence>
<dbReference type="Pfam" id="PF04542">
    <property type="entry name" value="Sigma70_r2"/>
    <property type="match status" value="1"/>
</dbReference>
<dbReference type="InterPro" id="IPR013249">
    <property type="entry name" value="RNA_pol_sigma70_r4_t2"/>
</dbReference>
<dbReference type="SUPFAM" id="SSF88659">
    <property type="entry name" value="Sigma3 and sigma4 domains of RNA polymerase sigma factors"/>
    <property type="match status" value="1"/>
</dbReference>
<dbReference type="InterPro" id="IPR014284">
    <property type="entry name" value="RNA_pol_sigma-70_dom"/>
</dbReference>
<keyword evidence="4" id="KW-0804">Transcription</keyword>
<reference evidence="7" key="2">
    <citation type="submission" date="2023-02" db="EMBL/GenBank/DDBJ databases">
        <authorList>
            <person name="Rayyan A."/>
            <person name="Meyer T."/>
            <person name="Kyndt J.A."/>
        </authorList>
    </citation>
    <scope>NUCLEOTIDE SEQUENCE</scope>
    <source>
        <strain evidence="7">DSM 9987</strain>
    </source>
</reference>
<evidence type="ECO:0000256" key="1">
    <source>
        <dbReference type="ARBA" id="ARBA00010641"/>
    </source>
</evidence>
<comment type="similarity">
    <text evidence="1">Belongs to the sigma-70 factor family. ECF subfamily.</text>
</comment>
<evidence type="ECO:0000259" key="6">
    <source>
        <dbReference type="Pfam" id="PF08281"/>
    </source>
</evidence>
<dbReference type="InterPro" id="IPR036388">
    <property type="entry name" value="WH-like_DNA-bd_sf"/>
</dbReference>
<feature type="domain" description="RNA polymerase sigma-70 region 2" evidence="5">
    <location>
        <begin position="15"/>
        <end position="77"/>
    </location>
</feature>
<evidence type="ECO:0000256" key="4">
    <source>
        <dbReference type="ARBA" id="ARBA00023163"/>
    </source>
</evidence>
<keyword evidence="3" id="KW-0731">Sigma factor</keyword>
<dbReference type="InterPro" id="IPR007627">
    <property type="entry name" value="RNA_pol_sigma70_r2"/>
</dbReference>
<accession>A0ABT5JID5</accession>
<dbReference type="PANTHER" id="PTHR43133:SF63">
    <property type="entry name" value="RNA POLYMERASE SIGMA FACTOR FECI-RELATED"/>
    <property type="match status" value="1"/>
</dbReference>
<reference evidence="7" key="1">
    <citation type="journal article" date="2023" name="Microbiol Resour">
        <title>Genome Sequences of Rhodoplanes serenus and Two Thermotolerant Strains, Rhodoplanes tepidamans and 'Rhodoplanes cryptolactis,' Further Refine the Genus.</title>
        <authorList>
            <person name="Rayyan A.A."/>
            <person name="Kyndt J.A."/>
        </authorList>
    </citation>
    <scope>NUCLEOTIDE SEQUENCE</scope>
    <source>
        <strain evidence="7">DSM 9987</strain>
    </source>
</reference>
<dbReference type="SUPFAM" id="SSF88946">
    <property type="entry name" value="Sigma2 domain of RNA polymerase sigma factors"/>
    <property type="match status" value="1"/>
</dbReference>